<dbReference type="CDD" id="cd12915">
    <property type="entry name" value="PDC2_DGC_like"/>
    <property type="match status" value="1"/>
</dbReference>
<dbReference type="Gene3D" id="3.30.450.20">
    <property type="entry name" value="PAS domain"/>
    <property type="match status" value="1"/>
</dbReference>
<dbReference type="EMBL" id="FMVJ01000009">
    <property type="protein sequence ID" value="SCY98391.1"/>
    <property type="molecule type" value="Genomic_DNA"/>
</dbReference>
<sequence>MVSGISLSKIHDRLKGLDMGRDGSITLFRDDGIVLVRQPYLERQINQDLSDTPNVQRFIRESSGTFDGTAALDGVRRLYTFKRIDGLPLFLTVSKGVDEFLAPWRQKALIQSGLTLLLCAAVMGLTYLFQRELRRRTSAEAKLVQLASTDDLTGLANRRTFREFFERERRQAIRTGSWLSLLYVDADFFKAYNDHYGHGKGDDLLCAIASTLKEHVERPRDLAARYGGEEFTVLLPDTDPSGARMIAEEIREAIMLMGIEHKRNSHGLATVSIGIASARPSLSTPADTLLEAADNALYQAKAAGRNCVRLHHTTLAVVHPVEAKAE</sequence>
<evidence type="ECO:0000259" key="3">
    <source>
        <dbReference type="PROSITE" id="PS50887"/>
    </source>
</evidence>
<organism evidence="4 5">
    <name type="scientific">Microvirga guangxiensis</name>
    <dbReference type="NCBI Taxonomy" id="549386"/>
    <lineage>
        <taxon>Bacteria</taxon>
        <taxon>Pseudomonadati</taxon>
        <taxon>Pseudomonadota</taxon>
        <taxon>Alphaproteobacteria</taxon>
        <taxon>Hyphomicrobiales</taxon>
        <taxon>Methylobacteriaceae</taxon>
        <taxon>Microvirga</taxon>
    </lineage>
</organism>
<dbReference type="GO" id="GO:0043709">
    <property type="term" value="P:cell adhesion involved in single-species biofilm formation"/>
    <property type="evidence" value="ECO:0007669"/>
    <property type="project" value="TreeGrafter"/>
</dbReference>
<evidence type="ECO:0000313" key="4">
    <source>
        <dbReference type="EMBL" id="SCY98391.1"/>
    </source>
</evidence>
<dbReference type="InterPro" id="IPR054327">
    <property type="entry name" value="His-kinase-like_sensor"/>
</dbReference>
<dbReference type="InterPro" id="IPR000160">
    <property type="entry name" value="GGDEF_dom"/>
</dbReference>
<name>A0A1G5KDR9_9HYPH</name>
<dbReference type="SUPFAM" id="SSF55073">
    <property type="entry name" value="Nucleotide cyclase"/>
    <property type="match status" value="1"/>
</dbReference>
<dbReference type="PANTHER" id="PTHR45138">
    <property type="entry name" value="REGULATORY COMPONENTS OF SENSORY TRANSDUCTION SYSTEM"/>
    <property type="match status" value="1"/>
</dbReference>
<reference evidence="4 5" key="1">
    <citation type="submission" date="2016-10" db="EMBL/GenBank/DDBJ databases">
        <authorList>
            <person name="de Groot N.N."/>
        </authorList>
    </citation>
    <scope>NUCLEOTIDE SEQUENCE [LARGE SCALE GENOMIC DNA]</scope>
    <source>
        <strain evidence="4 5">CGMCC 1.7666</strain>
    </source>
</reference>
<dbReference type="GO" id="GO:1902201">
    <property type="term" value="P:negative regulation of bacterial-type flagellum-dependent cell motility"/>
    <property type="evidence" value="ECO:0007669"/>
    <property type="project" value="TreeGrafter"/>
</dbReference>
<dbReference type="PANTHER" id="PTHR45138:SF9">
    <property type="entry name" value="DIGUANYLATE CYCLASE DGCM-RELATED"/>
    <property type="match status" value="1"/>
</dbReference>
<dbReference type="FunFam" id="3.30.70.270:FF:000001">
    <property type="entry name" value="Diguanylate cyclase domain protein"/>
    <property type="match status" value="1"/>
</dbReference>
<dbReference type="SMART" id="SM00267">
    <property type="entry name" value="GGDEF"/>
    <property type="match status" value="1"/>
</dbReference>
<dbReference type="STRING" id="549386.SAMN02927923_03220"/>
<evidence type="ECO:0000256" key="2">
    <source>
        <dbReference type="ARBA" id="ARBA00034247"/>
    </source>
</evidence>
<dbReference type="Gene3D" id="3.30.70.270">
    <property type="match status" value="1"/>
</dbReference>
<proteinExistence type="predicted"/>
<gene>
    <name evidence="4" type="ORF">SAMN02927923_03220</name>
</gene>
<protein>
    <recommendedName>
        <fullName evidence="1">diguanylate cyclase</fullName>
        <ecNumber evidence="1">2.7.7.65</ecNumber>
    </recommendedName>
</protein>
<dbReference type="GO" id="GO:0005886">
    <property type="term" value="C:plasma membrane"/>
    <property type="evidence" value="ECO:0007669"/>
    <property type="project" value="TreeGrafter"/>
</dbReference>
<dbReference type="NCBIfam" id="TIGR00254">
    <property type="entry name" value="GGDEF"/>
    <property type="match status" value="1"/>
</dbReference>
<dbReference type="InterPro" id="IPR050469">
    <property type="entry name" value="Diguanylate_Cyclase"/>
</dbReference>
<dbReference type="EC" id="2.7.7.65" evidence="1"/>
<dbReference type="Pfam" id="PF22588">
    <property type="entry name" value="dCache_1_like"/>
    <property type="match status" value="1"/>
</dbReference>
<evidence type="ECO:0000313" key="5">
    <source>
        <dbReference type="Proteomes" id="UP000199569"/>
    </source>
</evidence>
<dbReference type="Proteomes" id="UP000199569">
    <property type="component" value="Unassembled WGS sequence"/>
</dbReference>
<keyword evidence="5" id="KW-1185">Reference proteome</keyword>
<dbReference type="GO" id="GO:0052621">
    <property type="term" value="F:diguanylate cyclase activity"/>
    <property type="evidence" value="ECO:0007669"/>
    <property type="project" value="UniProtKB-EC"/>
</dbReference>
<feature type="domain" description="GGDEF" evidence="3">
    <location>
        <begin position="177"/>
        <end position="313"/>
    </location>
</feature>
<dbReference type="InterPro" id="IPR043128">
    <property type="entry name" value="Rev_trsase/Diguanyl_cyclase"/>
</dbReference>
<dbReference type="Pfam" id="PF00990">
    <property type="entry name" value="GGDEF"/>
    <property type="match status" value="1"/>
</dbReference>
<dbReference type="InterPro" id="IPR029787">
    <property type="entry name" value="Nucleotide_cyclase"/>
</dbReference>
<evidence type="ECO:0000256" key="1">
    <source>
        <dbReference type="ARBA" id="ARBA00012528"/>
    </source>
</evidence>
<dbReference type="PROSITE" id="PS50887">
    <property type="entry name" value="GGDEF"/>
    <property type="match status" value="1"/>
</dbReference>
<accession>A0A1G5KDR9</accession>
<dbReference type="CDD" id="cd01949">
    <property type="entry name" value="GGDEF"/>
    <property type="match status" value="1"/>
</dbReference>
<dbReference type="AlphaFoldDB" id="A0A1G5KDR9"/>
<comment type="catalytic activity">
    <reaction evidence="2">
        <text>2 GTP = 3',3'-c-di-GMP + 2 diphosphate</text>
        <dbReference type="Rhea" id="RHEA:24898"/>
        <dbReference type="ChEBI" id="CHEBI:33019"/>
        <dbReference type="ChEBI" id="CHEBI:37565"/>
        <dbReference type="ChEBI" id="CHEBI:58805"/>
        <dbReference type="EC" id="2.7.7.65"/>
    </reaction>
</comment>